<sequence>LSRKWLVVPSTHAFPDDSRLSSRKLLRRSCRFSSSHAVEYKSSRPRSSSATSASHQLPASMASPLSNVTGLDAVFRYLDKDGDGKISAAELTLCMRTVGEELSLEDAEAFVALVDGDGDGLLGFEEFVKVVEVEGEEERERGLRAAFEMYESEGEGCITPRSLKRTLSRLGTSRCIHECTAMICRARCDSGNGQLGDAPTIRGILWSAYKARVIERKPIVVGLWLFPGAGQPRKTSLPCITIRSITPSSSSNLARQPPPSQAPRIIASWSSTKDL</sequence>
<dbReference type="EMBL" id="AMZH03004030">
    <property type="protein sequence ID" value="RRT70404.1"/>
    <property type="molecule type" value="Genomic_DNA"/>
</dbReference>
<feature type="region of interest" description="Disordered" evidence="4">
    <location>
        <begin position="248"/>
        <end position="275"/>
    </location>
</feature>
<gene>
    <name evidence="6" type="ORF">B296_00036484</name>
</gene>
<dbReference type="SMART" id="SM00054">
    <property type="entry name" value="EFh"/>
    <property type="match status" value="3"/>
</dbReference>
<dbReference type="Proteomes" id="UP000287651">
    <property type="component" value="Unassembled WGS sequence"/>
</dbReference>
<evidence type="ECO:0000256" key="3">
    <source>
        <dbReference type="ARBA" id="ARBA00022837"/>
    </source>
</evidence>
<comment type="caution">
    <text evidence="6">The sequence shown here is derived from an EMBL/GenBank/DDBJ whole genome shotgun (WGS) entry which is preliminary data.</text>
</comment>
<dbReference type="Pfam" id="PF13499">
    <property type="entry name" value="EF-hand_7"/>
    <property type="match status" value="1"/>
</dbReference>
<evidence type="ECO:0000256" key="4">
    <source>
        <dbReference type="SAM" id="MobiDB-lite"/>
    </source>
</evidence>
<keyword evidence="2" id="KW-0677">Repeat</keyword>
<dbReference type="InterPro" id="IPR002048">
    <property type="entry name" value="EF_hand_dom"/>
</dbReference>
<accession>A0A427A2F4</accession>
<organism evidence="6 7">
    <name type="scientific">Ensete ventricosum</name>
    <name type="common">Abyssinian banana</name>
    <name type="synonym">Musa ensete</name>
    <dbReference type="NCBI Taxonomy" id="4639"/>
    <lineage>
        <taxon>Eukaryota</taxon>
        <taxon>Viridiplantae</taxon>
        <taxon>Streptophyta</taxon>
        <taxon>Embryophyta</taxon>
        <taxon>Tracheophyta</taxon>
        <taxon>Spermatophyta</taxon>
        <taxon>Magnoliopsida</taxon>
        <taxon>Liliopsida</taxon>
        <taxon>Zingiberales</taxon>
        <taxon>Musaceae</taxon>
        <taxon>Ensete</taxon>
    </lineage>
</organism>
<evidence type="ECO:0000259" key="5">
    <source>
        <dbReference type="PROSITE" id="PS50222"/>
    </source>
</evidence>
<evidence type="ECO:0000313" key="6">
    <source>
        <dbReference type="EMBL" id="RRT70404.1"/>
    </source>
</evidence>
<evidence type="ECO:0000256" key="2">
    <source>
        <dbReference type="ARBA" id="ARBA00022737"/>
    </source>
</evidence>
<dbReference type="Gene3D" id="1.10.238.10">
    <property type="entry name" value="EF-hand"/>
    <property type="match status" value="2"/>
</dbReference>
<keyword evidence="3" id="KW-0106">Calcium</keyword>
<dbReference type="PROSITE" id="PS00018">
    <property type="entry name" value="EF_HAND_1"/>
    <property type="match status" value="2"/>
</dbReference>
<feature type="domain" description="EF-hand" evidence="5">
    <location>
        <begin position="102"/>
        <end position="137"/>
    </location>
</feature>
<dbReference type="InterPro" id="IPR011992">
    <property type="entry name" value="EF-hand-dom_pair"/>
</dbReference>
<dbReference type="CDD" id="cd00051">
    <property type="entry name" value="EFh"/>
    <property type="match status" value="1"/>
</dbReference>
<dbReference type="GO" id="GO:0005509">
    <property type="term" value="F:calcium ion binding"/>
    <property type="evidence" value="ECO:0007669"/>
    <property type="project" value="InterPro"/>
</dbReference>
<dbReference type="AlphaFoldDB" id="A0A427A2F4"/>
<evidence type="ECO:0000313" key="7">
    <source>
        <dbReference type="Proteomes" id="UP000287651"/>
    </source>
</evidence>
<dbReference type="PROSITE" id="PS50222">
    <property type="entry name" value="EF_HAND_2"/>
    <property type="match status" value="2"/>
</dbReference>
<protein>
    <recommendedName>
        <fullName evidence="5">EF-hand domain-containing protein</fullName>
    </recommendedName>
</protein>
<feature type="non-terminal residue" evidence="6">
    <location>
        <position position="1"/>
    </location>
</feature>
<dbReference type="FunFam" id="1.10.238.10:FF:000178">
    <property type="entry name" value="Calmodulin-2 A"/>
    <property type="match status" value="1"/>
</dbReference>
<name>A0A427A2F4_ENSVE</name>
<dbReference type="InterPro" id="IPR018247">
    <property type="entry name" value="EF_Hand_1_Ca_BS"/>
</dbReference>
<dbReference type="InterPro" id="IPR039647">
    <property type="entry name" value="EF_hand_pair_protein_CML-like"/>
</dbReference>
<dbReference type="PANTHER" id="PTHR10891">
    <property type="entry name" value="EF-HAND CALCIUM-BINDING DOMAIN CONTAINING PROTEIN"/>
    <property type="match status" value="1"/>
</dbReference>
<reference evidence="6 7" key="1">
    <citation type="journal article" date="2014" name="Agronomy (Basel)">
        <title>A Draft Genome Sequence for Ensete ventricosum, the Drought-Tolerant Tree Against Hunger.</title>
        <authorList>
            <person name="Harrison J."/>
            <person name="Moore K.A."/>
            <person name="Paszkiewicz K."/>
            <person name="Jones T."/>
            <person name="Grant M."/>
            <person name="Ambacheew D."/>
            <person name="Muzemil S."/>
            <person name="Studholme D.J."/>
        </authorList>
    </citation>
    <scope>NUCLEOTIDE SEQUENCE [LARGE SCALE GENOMIC DNA]</scope>
</reference>
<feature type="domain" description="EF-hand" evidence="5">
    <location>
        <begin position="66"/>
        <end position="101"/>
    </location>
</feature>
<keyword evidence="1" id="KW-0479">Metal-binding</keyword>
<dbReference type="SUPFAM" id="SSF47473">
    <property type="entry name" value="EF-hand"/>
    <property type="match status" value="1"/>
</dbReference>
<evidence type="ECO:0000256" key="1">
    <source>
        <dbReference type="ARBA" id="ARBA00022723"/>
    </source>
</evidence>
<dbReference type="GO" id="GO:0043226">
    <property type="term" value="C:organelle"/>
    <property type="evidence" value="ECO:0007669"/>
    <property type="project" value="UniProtKB-ARBA"/>
</dbReference>
<proteinExistence type="predicted"/>